<feature type="transmembrane region" description="Helical" evidence="1">
    <location>
        <begin position="52"/>
        <end position="76"/>
    </location>
</feature>
<reference evidence="2 3" key="1">
    <citation type="submission" date="2023-02" db="EMBL/GenBank/DDBJ databases">
        <title>Comparative genome analysis of Eubacterium limosum species.</title>
        <authorList>
            <person name="Bak J.E."/>
        </authorList>
    </citation>
    <scope>NUCLEOTIDE SEQUENCE [LARGE SCALE GENOMIC DNA]</scope>
    <source>
        <strain evidence="2 3">KGMB01548</strain>
    </source>
</reference>
<evidence type="ECO:0000313" key="3">
    <source>
        <dbReference type="Proteomes" id="UP001215087"/>
    </source>
</evidence>
<organism evidence="2 3">
    <name type="scientific">Eubacterium limosum</name>
    <dbReference type="NCBI Taxonomy" id="1736"/>
    <lineage>
        <taxon>Bacteria</taxon>
        <taxon>Bacillati</taxon>
        <taxon>Bacillota</taxon>
        <taxon>Clostridia</taxon>
        <taxon>Eubacteriales</taxon>
        <taxon>Eubacteriaceae</taxon>
        <taxon>Eubacterium</taxon>
    </lineage>
</organism>
<dbReference type="EMBL" id="JAQSVD010000008">
    <property type="protein sequence ID" value="MDE1471571.1"/>
    <property type="molecule type" value="Genomic_DNA"/>
</dbReference>
<keyword evidence="1" id="KW-0812">Transmembrane</keyword>
<keyword evidence="1" id="KW-1133">Transmembrane helix</keyword>
<keyword evidence="3" id="KW-1185">Reference proteome</keyword>
<keyword evidence="1" id="KW-0472">Membrane</keyword>
<evidence type="ECO:0000256" key="1">
    <source>
        <dbReference type="SAM" id="Phobius"/>
    </source>
</evidence>
<feature type="transmembrane region" description="Helical" evidence="1">
    <location>
        <begin position="5"/>
        <end position="28"/>
    </location>
</feature>
<evidence type="ECO:0000313" key="2">
    <source>
        <dbReference type="EMBL" id="MDE1471571.1"/>
    </source>
</evidence>
<sequence>MIADLFIMVINFLIWLIGSVFGGIIAILPEDPIAAGAIDLSLPIEFIENMNWIFPFGLILTTINIWIAAIIGYFLLSIILRVFKIVD</sequence>
<dbReference type="Proteomes" id="UP001215087">
    <property type="component" value="Unassembled WGS sequence"/>
</dbReference>
<comment type="caution">
    <text evidence="2">The sequence shown here is derived from an EMBL/GenBank/DDBJ whole genome shotgun (WGS) entry which is preliminary data.</text>
</comment>
<proteinExistence type="predicted"/>
<accession>A0ABT5URK0</accession>
<protein>
    <recommendedName>
        <fullName evidence="4">DUF4321 domain-containing protein</fullName>
    </recommendedName>
</protein>
<evidence type="ECO:0008006" key="4">
    <source>
        <dbReference type="Google" id="ProtNLM"/>
    </source>
</evidence>
<gene>
    <name evidence="2" type="ORF">PTZ04_15035</name>
</gene>
<name>A0ABT5URK0_EUBLI</name>
<dbReference type="RefSeq" id="WP_227209577.1">
    <property type="nucleotide sequence ID" value="NZ_JAJCLO010000043.1"/>
</dbReference>